<evidence type="ECO:0008006" key="4">
    <source>
        <dbReference type="Google" id="ProtNLM"/>
    </source>
</evidence>
<dbReference type="RefSeq" id="WP_229891382.1">
    <property type="nucleotide sequence ID" value="NZ_BMTP01000011.1"/>
</dbReference>
<organism evidence="2 3">
    <name type="scientific">Streptomyces lavendofoliae</name>
    <dbReference type="NCBI Taxonomy" id="67314"/>
    <lineage>
        <taxon>Bacteria</taxon>
        <taxon>Bacillati</taxon>
        <taxon>Actinomycetota</taxon>
        <taxon>Actinomycetes</taxon>
        <taxon>Kitasatosporales</taxon>
        <taxon>Streptomycetaceae</taxon>
        <taxon>Streptomyces</taxon>
    </lineage>
</organism>
<feature type="chain" id="PRO_5037541748" description="Ig-like domain-containing protein" evidence="1">
    <location>
        <begin position="35"/>
        <end position="339"/>
    </location>
</feature>
<reference evidence="2" key="2">
    <citation type="submission" date="2020-09" db="EMBL/GenBank/DDBJ databases">
        <authorList>
            <person name="Sun Q."/>
            <person name="Ohkuma M."/>
        </authorList>
    </citation>
    <scope>NUCLEOTIDE SEQUENCE</scope>
    <source>
        <strain evidence="2">JCM 4391</strain>
    </source>
</reference>
<name>A0A918HZV3_9ACTN</name>
<dbReference type="EMBL" id="BMTP01000011">
    <property type="protein sequence ID" value="GGU50126.1"/>
    <property type="molecule type" value="Genomic_DNA"/>
</dbReference>
<keyword evidence="1" id="KW-0732">Signal</keyword>
<dbReference type="AlphaFoldDB" id="A0A918HZV3"/>
<dbReference type="Proteomes" id="UP000636661">
    <property type="component" value="Unassembled WGS sequence"/>
</dbReference>
<comment type="caution">
    <text evidence="2">The sequence shown here is derived from an EMBL/GenBank/DDBJ whole genome shotgun (WGS) entry which is preliminary data.</text>
</comment>
<reference evidence="2" key="1">
    <citation type="journal article" date="2014" name="Int. J. Syst. Evol. Microbiol.">
        <title>Complete genome sequence of Corynebacterium casei LMG S-19264T (=DSM 44701T), isolated from a smear-ripened cheese.</title>
        <authorList>
            <consortium name="US DOE Joint Genome Institute (JGI-PGF)"/>
            <person name="Walter F."/>
            <person name="Albersmeier A."/>
            <person name="Kalinowski J."/>
            <person name="Ruckert C."/>
        </authorList>
    </citation>
    <scope>NUCLEOTIDE SEQUENCE</scope>
    <source>
        <strain evidence="2">JCM 4391</strain>
    </source>
</reference>
<gene>
    <name evidence="2" type="ORF">GCM10010274_43510</name>
</gene>
<feature type="signal peptide" evidence="1">
    <location>
        <begin position="1"/>
        <end position="34"/>
    </location>
</feature>
<proteinExistence type="predicted"/>
<evidence type="ECO:0000313" key="2">
    <source>
        <dbReference type="EMBL" id="GGU50126.1"/>
    </source>
</evidence>
<evidence type="ECO:0000313" key="3">
    <source>
        <dbReference type="Proteomes" id="UP000636661"/>
    </source>
</evidence>
<protein>
    <recommendedName>
        <fullName evidence="4">Ig-like domain-containing protein</fullName>
    </recommendedName>
</protein>
<sequence>MRLKGRLTARFGGTFAASVLTFGCLVGTAAPARASPTEPFDYQVTPGADPYRDIPGTEVTFTAVAGERSYLWSRNVVVSNVTSLREEDVVGTTLSIRCSYAGGTPETAPLPAKVEAGAYWAANFLPTKETAQSPTVRWAFVAPEQGTYSCRLSVTSYSSIVASGREVTMRVDPGAELARATYPYTARWTLPEENQRVVESGTTATTLGYTIAPTGADRIAVVQDTALTTCKAGSKICPGGTTAYDGTSVQTWIEAQPQRPDGTRCGSPKVSTTATWRISDAKHHQASANTLYLATADLGGCPRVRVSLKVRNTWGNPVVIHAGHVTGHIARTHGLAFTY</sequence>
<accession>A0A918HZV3</accession>
<dbReference type="PROSITE" id="PS51257">
    <property type="entry name" value="PROKAR_LIPOPROTEIN"/>
    <property type="match status" value="1"/>
</dbReference>
<keyword evidence="3" id="KW-1185">Reference proteome</keyword>
<evidence type="ECO:0000256" key="1">
    <source>
        <dbReference type="SAM" id="SignalP"/>
    </source>
</evidence>